<name>A0AAX6EX74_IRIPA</name>
<dbReference type="Gene3D" id="3.20.20.80">
    <property type="entry name" value="Glycosidases"/>
    <property type="match status" value="1"/>
</dbReference>
<evidence type="ECO:0000256" key="2">
    <source>
        <dbReference type="RuleBase" id="RU003690"/>
    </source>
</evidence>
<dbReference type="EMBL" id="JANAVB010033219">
    <property type="protein sequence ID" value="KAJ6808787.1"/>
    <property type="molecule type" value="Genomic_DNA"/>
</dbReference>
<evidence type="ECO:0000313" key="4">
    <source>
        <dbReference type="EMBL" id="KAJ6809955.1"/>
    </source>
</evidence>
<protein>
    <submittedName>
        <fullName evidence="3">Beta-glucosidase 11-like</fullName>
    </submittedName>
</protein>
<evidence type="ECO:0000256" key="1">
    <source>
        <dbReference type="ARBA" id="ARBA00010838"/>
    </source>
</evidence>
<dbReference type="GO" id="GO:0008422">
    <property type="term" value="F:beta-glucosidase activity"/>
    <property type="evidence" value="ECO:0007669"/>
    <property type="project" value="UniProtKB-ARBA"/>
</dbReference>
<reference evidence="3" key="1">
    <citation type="journal article" date="2023" name="GigaByte">
        <title>Genome assembly of the bearded iris, Iris pallida Lam.</title>
        <authorList>
            <person name="Bruccoleri R.E."/>
            <person name="Oakeley E.J."/>
            <person name="Faust A.M.E."/>
            <person name="Altorfer M."/>
            <person name="Dessus-Babus S."/>
            <person name="Burckhardt D."/>
            <person name="Oertli M."/>
            <person name="Naumann U."/>
            <person name="Petersen F."/>
            <person name="Wong J."/>
        </authorList>
    </citation>
    <scope>NUCLEOTIDE SEQUENCE</scope>
    <source>
        <strain evidence="3">GSM-AAB239-AS_SAM_17_03QT</strain>
    </source>
</reference>
<dbReference type="InterPro" id="IPR001360">
    <property type="entry name" value="Glyco_hydro_1"/>
</dbReference>
<dbReference type="PRINTS" id="PR00131">
    <property type="entry name" value="GLHYDRLASE1"/>
</dbReference>
<keyword evidence="5" id="KW-1185">Reference proteome</keyword>
<dbReference type="Pfam" id="PF00232">
    <property type="entry name" value="Glyco_hydro_1"/>
    <property type="match status" value="1"/>
</dbReference>
<dbReference type="AlphaFoldDB" id="A0AAX6EX74"/>
<dbReference type="FunFam" id="3.20.20.80:FF:000041">
    <property type="entry name" value="Beta-glucosidase 7"/>
    <property type="match status" value="1"/>
</dbReference>
<accession>A0AAX6EX74</accession>
<dbReference type="InterPro" id="IPR017853">
    <property type="entry name" value="GH"/>
</dbReference>
<proteinExistence type="inferred from homology"/>
<evidence type="ECO:0000313" key="5">
    <source>
        <dbReference type="Proteomes" id="UP001140949"/>
    </source>
</evidence>
<dbReference type="Proteomes" id="UP001140949">
    <property type="component" value="Unassembled WGS sequence"/>
</dbReference>
<comment type="caution">
    <text evidence="3">The sequence shown here is derived from an EMBL/GenBank/DDBJ whole genome shotgun (WGS) entry which is preliminary data.</text>
</comment>
<dbReference type="SUPFAM" id="SSF51445">
    <property type="entry name" value="(Trans)glycosidases"/>
    <property type="match status" value="1"/>
</dbReference>
<gene>
    <name evidence="4" type="ORF">M6B38_159750</name>
    <name evidence="3" type="ORF">M6B38_165610</name>
</gene>
<evidence type="ECO:0000313" key="3">
    <source>
        <dbReference type="EMBL" id="KAJ6808787.1"/>
    </source>
</evidence>
<comment type="similarity">
    <text evidence="1 2">Belongs to the glycosyl hydrolase 1 family.</text>
</comment>
<dbReference type="EMBL" id="JANAVB010032637">
    <property type="protein sequence ID" value="KAJ6809955.1"/>
    <property type="molecule type" value="Genomic_DNA"/>
</dbReference>
<organism evidence="3 5">
    <name type="scientific">Iris pallida</name>
    <name type="common">Sweet iris</name>
    <dbReference type="NCBI Taxonomy" id="29817"/>
    <lineage>
        <taxon>Eukaryota</taxon>
        <taxon>Viridiplantae</taxon>
        <taxon>Streptophyta</taxon>
        <taxon>Embryophyta</taxon>
        <taxon>Tracheophyta</taxon>
        <taxon>Spermatophyta</taxon>
        <taxon>Magnoliopsida</taxon>
        <taxon>Liliopsida</taxon>
        <taxon>Asparagales</taxon>
        <taxon>Iridaceae</taxon>
        <taxon>Iridoideae</taxon>
        <taxon>Irideae</taxon>
        <taxon>Iris</taxon>
    </lineage>
</organism>
<dbReference type="PANTHER" id="PTHR10353:SF290">
    <property type="entry name" value="4-HYDROXY-7-METHOXY-3-OXO-3,4-DIHYDRO-2H-1,4-BENZOXAZIN-2-YL GLUCOSIDEBETA-D-GLUCOSIDASE"/>
    <property type="match status" value="1"/>
</dbReference>
<sequence length="428" mass="48704">MKETGLDAYRFSISWSRLIPDGRGKLNPNGLDYYNNLINELISHGIKPHITLYHFDLPQVLEDEYEGWLSPRIVDDFTAYADVCFREFGDRVSHWTTLNEANAIAFGGYDIAMLPPKRCSYPFGNCTHGNSVTEPYIVAHHCLLAHNSAASLYRKTYQAKQKGFIGLNLIVFHFLPLTNSTEDISATKRAQDFFTGWFVEPLVHGHYPETMRKAAGKKMPRFSSDQSKQLMDSFNFIGVNYYVSYHAKDTPNNASADQRDFLGDMGATIAEGFPVGGVDSRLLALDAESNSILNAAGLQRVLEYFKHICGNPPIYIHENGLPMQYNVAVDDAARAKYLSENLVSLRDALRNSSNTKGYFTWSFMDVFELFGGYGFSSGLYYVDFNDTERRRYPKLSARWYSNFLKRRRNDIYIGDSSYLPQKSSYVLK</sequence>
<dbReference type="PANTHER" id="PTHR10353">
    <property type="entry name" value="GLYCOSYL HYDROLASE"/>
    <property type="match status" value="1"/>
</dbReference>
<reference evidence="3" key="2">
    <citation type="submission" date="2023-04" db="EMBL/GenBank/DDBJ databases">
        <authorList>
            <person name="Bruccoleri R.E."/>
            <person name="Oakeley E.J."/>
            <person name="Faust A.-M."/>
            <person name="Dessus-Babus S."/>
            <person name="Altorfer M."/>
            <person name="Burckhardt D."/>
            <person name="Oertli M."/>
            <person name="Naumann U."/>
            <person name="Petersen F."/>
            <person name="Wong J."/>
        </authorList>
    </citation>
    <scope>NUCLEOTIDE SEQUENCE</scope>
    <source>
        <strain evidence="3">GSM-AAB239-AS_SAM_17_03QT</strain>
        <tissue evidence="3">Leaf</tissue>
    </source>
</reference>
<dbReference type="GO" id="GO:0005975">
    <property type="term" value="P:carbohydrate metabolic process"/>
    <property type="evidence" value="ECO:0007669"/>
    <property type="project" value="InterPro"/>
</dbReference>